<name>A0AAV9B874_ACOGR</name>
<comment type="caution">
    <text evidence="1">The sequence shown here is derived from an EMBL/GenBank/DDBJ whole genome shotgun (WGS) entry which is preliminary data.</text>
</comment>
<keyword evidence="2" id="KW-1185">Reference proteome</keyword>
<accession>A0AAV9B874</accession>
<reference evidence="1" key="1">
    <citation type="journal article" date="2023" name="Nat. Commun.">
        <title>Diploid and tetraploid genomes of Acorus and the evolution of monocots.</title>
        <authorList>
            <person name="Ma L."/>
            <person name="Liu K.W."/>
            <person name="Li Z."/>
            <person name="Hsiao Y.Y."/>
            <person name="Qi Y."/>
            <person name="Fu T."/>
            <person name="Tang G.D."/>
            <person name="Zhang D."/>
            <person name="Sun W.H."/>
            <person name="Liu D.K."/>
            <person name="Li Y."/>
            <person name="Chen G.Z."/>
            <person name="Liu X.D."/>
            <person name="Liao X.Y."/>
            <person name="Jiang Y.T."/>
            <person name="Yu X."/>
            <person name="Hao Y."/>
            <person name="Huang J."/>
            <person name="Zhao X.W."/>
            <person name="Ke S."/>
            <person name="Chen Y.Y."/>
            <person name="Wu W.L."/>
            <person name="Hsu J.L."/>
            <person name="Lin Y.F."/>
            <person name="Huang M.D."/>
            <person name="Li C.Y."/>
            <person name="Huang L."/>
            <person name="Wang Z.W."/>
            <person name="Zhao X."/>
            <person name="Zhong W.Y."/>
            <person name="Peng D.H."/>
            <person name="Ahmad S."/>
            <person name="Lan S."/>
            <person name="Zhang J.S."/>
            <person name="Tsai W.C."/>
            <person name="Van de Peer Y."/>
            <person name="Liu Z.J."/>
        </authorList>
    </citation>
    <scope>NUCLEOTIDE SEQUENCE</scope>
    <source>
        <strain evidence="1">SCP</strain>
    </source>
</reference>
<protein>
    <submittedName>
        <fullName evidence="1">Uncharacterized protein</fullName>
    </submittedName>
</protein>
<proteinExistence type="predicted"/>
<reference evidence="1" key="2">
    <citation type="submission" date="2023-06" db="EMBL/GenBank/DDBJ databases">
        <authorList>
            <person name="Ma L."/>
            <person name="Liu K.-W."/>
            <person name="Li Z."/>
            <person name="Hsiao Y.-Y."/>
            <person name="Qi Y."/>
            <person name="Fu T."/>
            <person name="Tang G."/>
            <person name="Zhang D."/>
            <person name="Sun W.-H."/>
            <person name="Liu D.-K."/>
            <person name="Li Y."/>
            <person name="Chen G.-Z."/>
            <person name="Liu X.-D."/>
            <person name="Liao X.-Y."/>
            <person name="Jiang Y.-T."/>
            <person name="Yu X."/>
            <person name="Hao Y."/>
            <person name="Huang J."/>
            <person name="Zhao X.-W."/>
            <person name="Ke S."/>
            <person name="Chen Y.-Y."/>
            <person name="Wu W.-L."/>
            <person name="Hsu J.-L."/>
            <person name="Lin Y.-F."/>
            <person name="Huang M.-D."/>
            <person name="Li C.-Y."/>
            <person name="Huang L."/>
            <person name="Wang Z.-W."/>
            <person name="Zhao X."/>
            <person name="Zhong W.-Y."/>
            <person name="Peng D.-H."/>
            <person name="Ahmad S."/>
            <person name="Lan S."/>
            <person name="Zhang J.-S."/>
            <person name="Tsai W.-C."/>
            <person name="Van De Peer Y."/>
            <person name="Liu Z.-J."/>
        </authorList>
    </citation>
    <scope>NUCLEOTIDE SEQUENCE</scope>
    <source>
        <strain evidence="1">SCP</strain>
        <tissue evidence="1">Leaves</tissue>
    </source>
</reference>
<gene>
    <name evidence="1" type="ORF">QJS04_geneDACA020627</name>
</gene>
<evidence type="ECO:0000313" key="1">
    <source>
        <dbReference type="EMBL" id="KAK1272583.1"/>
    </source>
</evidence>
<evidence type="ECO:0000313" key="2">
    <source>
        <dbReference type="Proteomes" id="UP001179952"/>
    </source>
</evidence>
<organism evidence="1 2">
    <name type="scientific">Acorus gramineus</name>
    <name type="common">Dwarf sweet flag</name>
    <dbReference type="NCBI Taxonomy" id="55184"/>
    <lineage>
        <taxon>Eukaryota</taxon>
        <taxon>Viridiplantae</taxon>
        <taxon>Streptophyta</taxon>
        <taxon>Embryophyta</taxon>
        <taxon>Tracheophyta</taxon>
        <taxon>Spermatophyta</taxon>
        <taxon>Magnoliopsida</taxon>
        <taxon>Liliopsida</taxon>
        <taxon>Acoraceae</taxon>
        <taxon>Acorus</taxon>
    </lineage>
</organism>
<sequence>MEAVVVIEMEEMMEMLEFMDPLGRWRRTSCSAAASMKVDWQTKVVVVVVAARSVGGVVFLSLLSCDILIYALTLSAVPIHPLPVRIAPYIRVIFVILSIRHFMMSDTDGDFMQVQNKSTKRSRYLMDPKDVLWSSLGDVGIE</sequence>
<dbReference type="Proteomes" id="UP001179952">
    <property type="component" value="Unassembled WGS sequence"/>
</dbReference>
<dbReference type="AlphaFoldDB" id="A0AAV9B874"/>
<dbReference type="EMBL" id="JAUJYN010000004">
    <property type="protein sequence ID" value="KAK1272583.1"/>
    <property type="molecule type" value="Genomic_DNA"/>
</dbReference>